<dbReference type="AlphaFoldDB" id="A0A6J4U335"/>
<feature type="non-terminal residue" evidence="2">
    <location>
        <position position="1"/>
    </location>
</feature>
<proteinExistence type="predicted"/>
<gene>
    <name evidence="2" type="ORF">AVDCRST_MAG30-4546</name>
</gene>
<feature type="compositionally biased region" description="Basic residues" evidence="1">
    <location>
        <begin position="59"/>
        <end position="80"/>
    </location>
</feature>
<reference evidence="2" key="1">
    <citation type="submission" date="2020-02" db="EMBL/GenBank/DDBJ databases">
        <authorList>
            <person name="Meier V. D."/>
        </authorList>
    </citation>
    <scope>NUCLEOTIDE SEQUENCE</scope>
    <source>
        <strain evidence="2">AVDCRST_MAG30</strain>
    </source>
</reference>
<accession>A0A6J4U335</accession>
<sequence length="80" mass="8682">ARRLETTGEDPRDGDGAAGAGRRARHRTRRGPREGEGPGGRGPRHPAREGPAPRQGGARGRRSRDARHPHRARRPGRSCP</sequence>
<feature type="non-terminal residue" evidence="2">
    <location>
        <position position="80"/>
    </location>
</feature>
<evidence type="ECO:0000256" key="1">
    <source>
        <dbReference type="SAM" id="MobiDB-lite"/>
    </source>
</evidence>
<feature type="region of interest" description="Disordered" evidence="1">
    <location>
        <begin position="1"/>
        <end position="80"/>
    </location>
</feature>
<feature type="compositionally biased region" description="Basic and acidic residues" evidence="1">
    <location>
        <begin position="1"/>
        <end position="15"/>
    </location>
</feature>
<dbReference type="EMBL" id="CADCVS010000594">
    <property type="protein sequence ID" value="CAA9539089.1"/>
    <property type="molecule type" value="Genomic_DNA"/>
</dbReference>
<organism evidence="2">
    <name type="scientific">uncultured Solirubrobacteraceae bacterium</name>
    <dbReference type="NCBI Taxonomy" id="1162706"/>
    <lineage>
        <taxon>Bacteria</taxon>
        <taxon>Bacillati</taxon>
        <taxon>Actinomycetota</taxon>
        <taxon>Thermoleophilia</taxon>
        <taxon>Solirubrobacterales</taxon>
        <taxon>Solirubrobacteraceae</taxon>
        <taxon>environmental samples</taxon>
    </lineage>
</organism>
<protein>
    <submittedName>
        <fullName evidence="2">Uncharacterized protein</fullName>
    </submittedName>
</protein>
<name>A0A6J4U335_9ACTN</name>
<evidence type="ECO:0000313" key="2">
    <source>
        <dbReference type="EMBL" id="CAA9539089.1"/>
    </source>
</evidence>